<organism evidence="3 4">
    <name type="scientific">Corynebacterium massiliense DSM 45435</name>
    <dbReference type="NCBI Taxonomy" id="1121364"/>
    <lineage>
        <taxon>Bacteria</taxon>
        <taxon>Bacillati</taxon>
        <taxon>Actinomycetota</taxon>
        <taxon>Actinomycetes</taxon>
        <taxon>Mycobacteriales</taxon>
        <taxon>Corynebacteriaceae</taxon>
        <taxon>Corynebacterium</taxon>
    </lineage>
</organism>
<evidence type="ECO:0000313" key="3">
    <source>
        <dbReference type="EMBL" id="WCZ33297.1"/>
    </source>
</evidence>
<dbReference type="SUPFAM" id="SSF52343">
    <property type="entry name" value="Ferredoxin reductase-like, C-terminal NADP-linked domain"/>
    <property type="match status" value="1"/>
</dbReference>
<dbReference type="EMBL" id="CP063189">
    <property type="protein sequence ID" value="WCZ33297.1"/>
    <property type="molecule type" value="Genomic_DNA"/>
</dbReference>
<evidence type="ECO:0000259" key="2">
    <source>
        <dbReference type="PROSITE" id="PS51384"/>
    </source>
</evidence>
<dbReference type="Gene3D" id="1.10.490.10">
    <property type="entry name" value="Globins"/>
    <property type="match status" value="1"/>
</dbReference>
<dbReference type="Gene3D" id="2.40.30.10">
    <property type="entry name" value="Translation factors"/>
    <property type="match status" value="1"/>
</dbReference>
<dbReference type="PANTHER" id="PTHR47354:SF5">
    <property type="entry name" value="PROTEIN RFBI"/>
    <property type="match status" value="1"/>
</dbReference>
<evidence type="ECO:0000256" key="1">
    <source>
        <dbReference type="ARBA" id="ARBA00001974"/>
    </source>
</evidence>
<dbReference type="PROSITE" id="PS51384">
    <property type="entry name" value="FAD_FR"/>
    <property type="match status" value="1"/>
</dbReference>
<dbReference type="InterPro" id="IPR050415">
    <property type="entry name" value="MRET"/>
</dbReference>
<dbReference type="Proteomes" id="UP001220064">
    <property type="component" value="Chromosome"/>
</dbReference>
<dbReference type="InterPro" id="IPR017938">
    <property type="entry name" value="Riboflavin_synthase-like_b-brl"/>
</dbReference>
<dbReference type="SUPFAM" id="SSF63380">
    <property type="entry name" value="Riboflavin synthase domain-like"/>
    <property type="match status" value="1"/>
</dbReference>
<accession>A0ABY7UBQ4</accession>
<comment type="cofactor">
    <cofactor evidence="1">
        <name>FAD</name>
        <dbReference type="ChEBI" id="CHEBI:57692"/>
    </cofactor>
</comment>
<proteinExistence type="predicted"/>
<dbReference type="PANTHER" id="PTHR47354">
    <property type="entry name" value="NADH OXIDOREDUCTASE HCR"/>
    <property type="match status" value="1"/>
</dbReference>
<dbReference type="InterPro" id="IPR017927">
    <property type="entry name" value="FAD-bd_FR_type"/>
</dbReference>
<keyword evidence="4" id="KW-1185">Reference proteome</keyword>
<dbReference type="InterPro" id="IPR012292">
    <property type="entry name" value="Globin/Proto"/>
</dbReference>
<feature type="domain" description="FAD-binding FR-type" evidence="2">
    <location>
        <begin position="149"/>
        <end position="246"/>
    </location>
</feature>
<name>A0ABY7UBQ4_9CORY</name>
<gene>
    <name evidence="3" type="ORF">CMASS_09425</name>
</gene>
<sequence length="403" mass="43854">MSSPAPRFGDTPRDLHDLGAFLRTHSAEFRDAVHRDFFVRELQARPLFPLAANAAHVDLAAALAWVFERAMSYGSLPHEVAERLSNLGRDHRRHGFPASAYDDFAAALVVGLRSFDLDPGLLLTAERTVRQVCATMAEAARNADLAGTPPAHSAEVVDVARPNRQTAVVHLTASLPIGYQPGQSIPVTTPHTPGEWRLLTPAAPSDPTGQLTFHLDEAGFVSRMMSHSRPGDRWIMGAPRGEFVRFPAVRLVFLCFGTGWAAVKPYLISLLDAVMQAKQSGTGDDPHFSVSVYHLAKSPGAHYDTHFQRNLAAVAPWIRIHHYVEETKDEVLLSPQPGAPVIFYPTSCLASSALAGELLGSNFVLVGPEHHVAAARARLLDAQISPASIEAHPWSRGGRWPEV</sequence>
<protein>
    <recommendedName>
        <fullName evidence="2">FAD-binding FR-type domain-containing protein</fullName>
    </recommendedName>
</protein>
<reference evidence="3 4" key="1">
    <citation type="submission" date="2020-10" db="EMBL/GenBank/DDBJ databases">
        <title>Complete genome sequence of Corynebacterium massiliense DSM 45435, type strain of Corynebacterium massiliense.</title>
        <authorList>
            <person name="Busche T."/>
            <person name="Kalinowski J."/>
            <person name="Ruckert C."/>
        </authorList>
    </citation>
    <scope>NUCLEOTIDE SEQUENCE [LARGE SCALE GENOMIC DNA]</scope>
    <source>
        <strain evidence="3 4">DSM 45435</strain>
    </source>
</reference>
<dbReference type="RefSeq" id="WP_022862998.1">
    <property type="nucleotide sequence ID" value="NZ_ATVG01000005.1"/>
</dbReference>
<evidence type="ECO:0000313" key="4">
    <source>
        <dbReference type="Proteomes" id="UP001220064"/>
    </source>
</evidence>
<dbReference type="InterPro" id="IPR039261">
    <property type="entry name" value="FNR_nucleotide-bd"/>
</dbReference>